<comment type="caution">
    <text evidence="7">The sequence shown here is derived from an EMBL/GenBank/DDBJ whole genome shotgun (WGS) entry which is preliminary data.</text>
</comment>
<evidence type="ECO:0000256" key="6">
    <source>
        <dbReference type="SAM" id="Phobius"/>
    </source>
</evidence>
<keyword evidence="5 6" id="KW-0472">Membrane</keyword>
<sequence length="222" mass="23300">MDGGPPLSPVLPLAGYALLTAGNLVGVGFDLPAVEWATKPLLMPMLAVLLLTSGGLRLRHGVTMVTGLAAATVADVALLIEGDTAFLVGMGFFLVMQVCYITVFLRMGAWNRIRRFPWLVSVFALVLAAFLVPLWNQLGDMAVPIAGYGTALATMAMFAVGLSNRLGLGGVLFLISDLLIGVGVAGVDFTGRGLIIMATYIAAQYLIVSGWLTLSRHPGTGH</sequence>
<keyword evidence="4 6" id="KW-1133">Transmembrane helix</keyword>
<dbReference type="GO" id="GO:0016787">
    <property type="term" value="F:hydrolase activity"/>
    <property type="evidence" value="ECO:0007669"/>
    <property type="project" value="TreeGrafter"/>
</dbReference>
<comment type="similarity">
    <text evidence="2">Belongs to the TMEM86 family.</text>
</comment>
<comment type="subcellular location">
    <subcellularLocation>
        <location evidence="1">Membrane</location>
        <topology evidence="1">Multi-pass membrane protein</topology>
    </subcellularLocation>
</comment>
<accession>A0A562V582</accession>
<dbReference type="InterPro" id="IPR012506">
    <property type="entry name" value="TMEM86B-like"/>
</dbReference>
<evidence type="ECO:0000256" key="2">
    <source>
        <dbReference type="ARBA" id="ARBA00007375"/>
    </source>
</evidence>
<dbReference type="Proteomes" id="UP000321617">
    <property type="component" value="Unassembled WGS sequence"/>
</dbReference>
<dbReference type="GO" id="GO:0016020">
    <property type="term" value="C:membrane"/>
    <property type="evidence" value="ECO:0007669"/>
    <property type="project" value="UniProtKB-SubCell"/>
</dbReference>
<evidence type="ECO:0000256" key="3">
    <source>
        <dbReference type="ARBA" id="ARBA00022692"/>
    </source>
</evidence>
<feature type="transmembrane region" description="Helical" evidence="6">
    <location>
        <begin position="116"/>
        <end position="135"/>
    </location>
</feature>
<evidence type="ECO:0000313" key="8">
    <source>
        <dbReference type="Proteomes" id="UP000321617"/>
    </source>
</evidence>
<feature type="transmembrane region" description="Helical" evidence="6">
    <location>
        <begin position="141"/>
        <end position="160"/>
    </location>
</feature>
<gene>
    <name evidence="7" type="ORF">LX16_3798</name>
</gene>
<dbReference type="PANTHER" id="PTHR31885:SF6">
    <property type="entry name" value="GH04784P"/>
    <property type="match status" value="1"/>
</dbReference>
<feature type="transmembrane region" description="Helical" evidence="6">
    <location>
        <begin position="193"/>
        <end position="214"/>
    </location>
</feature>
<keyword evidence="3 6" id="KW-0812">Transmembrane</keyword>
<dbReference type="PANTHER" id="PTHR31885">
    <property type="entry name" value="GH04784P"/>
    <property type="match status" value="1"/>
</dbReference>
<dbReference type="OrthoDB" id="4227931at2"/>
<organism evidence="7 8">
    <name type="scientific">Stackebrandtia albiflava</name>
    <dbReference type="NCBI Taxonomy" id="406432"/>
    <lineage>
        <taxon>Bacteria</taxon>
        <taxon>Bacillati</taxon>
        <taxon>Actinomycetota</taxon>
        <taxon>Actinomycetes</taxon>
        <taxon>Glycomycetales</taxon>
        <taxon>Glycomycetaceae</taxon>
        <taxon>Stackebrandtia</taxon>
    </lineage>
</organism>
<protein>
    <submittedName>
        <fullName evidence="7">Putative membrane protein YhhN</fullName>
    </submittedName>
</protein>
<evidence type="ECO:0000256" key="1">
    <source>
        <dbReference type="ARBA" id="ARBA00004141"/>
    </source>
</evidence>
<feature type="transmembrane region" description="Helical" evidence="6">
    <location>
        <begin position="61"/>
        <end position="80"/>
    </location>
</feature>
<evidence type="ECO:0000256" key="5">
    <source>
        <dbReference type="ARBA" id="ARBA00023136"/>
    </source>
</evidence>
<proteinExistence type="inferred from homology"/>
<feature type="transmembrane region" description="Helical" evidence="6">
    <location>
        <begin position="86"/>
        <end position="104"/>
    </location>
</feature>
<evidence type="ECO:0000256" key="4">
    <source>
        <dbReference type="ARBA" id="ARBA00022989"/>
    </source>
</evidence>
<reference evidence="7 8" key="1">
    <citation type="journal article" date="2013" name="Stand. Genomic Sci.">
        <title>Genomic Encyclopedia of Type Strains, Phase I: The one thousand microbial genomes (KMG-I) project.</title>
        <authorList>
            <person name="Kyrpides N.C."/>
            <person name="Woyke T."/>
            <person name="Eisen J.A."/>
            <person name="Garrity G."/>
            <person name="Lilburn T.G."/>
            <person name="Beck B.J."/>
            <person name="Whitman W.B."/>
            <person name="Hugenholtz P."/>
            <person name="Klenk H.P."/>
        </authorList>
    </citation>
    <scope>NUCLEOTIDE SEQUENCE [LARGE SCALE GENOMIC DNA]</scope>
    <source>
        <strain evidence="7 8">DSM 45044</strain>
    </source>
</reference>
<dbReference type="AlphaFoldDB" id="A0A562V582"/>
<feature type="transmembrane region" description="Helical" evidence="6">
    <location>
        <begin position="167"/>
        <end position="187"/>
    </location>
</feature>
<keyword evidence="8" id="KW-1185">Reference proteome</keyword>
<name>A0A562V582_9ACTN</name>
<evidence type="ECO:0000313" key="7">
    <source>
        <dbReference type="EMBL" id="TWJ13030.1"/>
    </source>
</evidence>
<dbReference type="Pfam" id="PF07947">
    <property type="entry name" value="YhhN"/>
    <property type="match status" value="1"/>
</dbReference>
<dbReference type="EMBL" id="VLLL01000006">
    <property type="protein sequence ID" value="TWJ13030.1"/>
    <property type="molecule type" value="Genomic_DNA"/>
</dbReference>